<organism evidence="3 4">
    <name type="scientific">Candidatus Magnetobacterium casense</name>
    <dbReference type="NCBI Taxonomy" id="1455061"/>
    <lineage>
        <taxon>Bacteria</taxon>
        <taxon>Pseudomonadati</taxon>
        <taxon>Nitrospirota</taxon>
        <taxon>Thermodesulfovibrionia</taxon>
        <taxon>Thermodesulfovibrionales</taxon>
        <taxon>Candidatus Magnetobacteriaceae</taxon>
        <taxon>Candidatus Magnetobacterium</taxon>
    </lineage>
</organism>
<feature type="domain" description="DNA-binding protein H-NS-like C-terminal" evidence="2">
    <location>
        <begin position="65"/>
        <end position="114"/>
    </location>
</feature>
<comment type="caution">
    <text evidence="3">The sequence shown here is derived from an EMBL/GenBank/DDBJ whole genome shotgun (WGS) entry which is preliminary data.</text>
</comment>
<name>A0ABS6S518_9BACT</name>
<feature type="region of interest" description="Disordered" evidence="1">
    <location>
        <begin position="59"/>
        <end position="93"/>
    </location>
</feature>
<evidence type="ECO:0000313" key="4">
    <source>
        <dbReference type="Proteomes" id="UP001196980"/>
    </source>
</evidence>
<feature type="compositionally biased region" description="Polar residues" evidence="1">
    <location>
        <begin position="81"/>
        <end position="90"/>
    </location>
</feature>
<sequence length="115" mass="12852">MDHQTIQSTMLSLPLEALVLLKSDVDALIKQRQRERKKDLYNKMLAMVQDAGFDSVEAFVSSQGRSPRSDKGVRLPPRYQNPHNAKQTWSGKGRKPGWVVEHLANGGQIEALAIA</sequence>
<dbReference type="Proteomes" id="UP001196980">
    <property type="component" value="Unassembled WGS sequence"/>
</dbReference>
<evidence type="ECO:0000259" key="2">
    <source>
        <dbReference type="SMART" id="SM00528"/>
    </source>
</evidence>
<gene>
    <name evidence="3" type="ORF">HWQ67_18275</name>
</gene>
<dbReference type="EMBL" id="JABXWD010000639">
    <property type="protein sequence ID" value="MBV6343524.1"/>
    <property type="molecule type" value="Genomic_DNA"/>
</dbReference>
<proteinExistence type="predicted"/>
<evidence type="ECO:0000256" key="1">
    <source>
        <dbReference type="SAM" id="MobiDB-lite"/>
    </source>
</evidence>
<evidence type="ECO:0000313" key="3">
    <source>
        <dbReference type="EMBL" id="MBV6343524.1"/>
    </source>
</evidence>
<dbReference type="Pfam" id="PF00816">
    <property type="entry name" value="Histone_HNS"/>
    <property type="match status" value="1"/>
</dbReference>
<reference evidence="3 4" key="1">
    <citation type="journal article" date="2020" name="J Geophys Res Biogeosci">
        <title>Magnetotaxis as an Adaptation to Enable Bacterial Shuttling of Microbial Sulfur and Sulfur Cycling Across Aquatic Oxic#Anoxic Interfaces.</title>
        <authorList>
            <person name="Li J."/>
            <person name="Liu P."/>
            <person name="Wang J."/>
            <person name="Roberts A.P."/>
            <person name="Pan Y."/>
        </authorList>
    </citation>
    <scope>NUCLEOTIDE SEQUENCE [LARGE SCALE GENOMIC DNA]</scope>
    <source>
        <strain evidence="3 4">MYR-1_YQ</strain>
    </source>
</reference>
<protein>
    <submittedName>
        <fullName evidence="3">H-NS histone family protein</fullName>
    </submittedName>
</protein>
<dbReference type="InterPro" id="IPR027444">
    <property type="entry name" value="H-NS_C_dom"/>
</dbReference>
<dbReference type="SMART" id="SM00528">
    <property type="entry name" value="HNS"/>
    <property type="match status" value="1"/>
</dbReference>
<accession>A0ABS6S518</accession>
<dbReference type="RefSeq" id="WP_218254137.1">
    <property type="nucleotide sequence ID" value="NZ_JABXWD010000639.1"/>
</dbReference>
<keyword evidence="4" id="KW-1185">Reference proteome</keyword>